<dbReference type="Gene3D" id="3.40.50.720">
    <property type="entry name" value="NAD(P)-binding Rossmann-like Domain"/>
    <property type="match status" value="1"/>
</dbReference>
<accession>A0A9Q3ZA36</accession>
<proteinExistence type="inferred from homology"/>
<dbReference type="InterPro" id="IPR002347">
    <property type="entry name" value="SDR_fam"/>
</dbReference>
<dbReference type="GO" id="GO:0016491">
    <property type="term" value="F:oxidoreductase activity"/>
    <property type="evidence" value="ECO:0007669"/>
    <property type="project" value="UniProtKB-KW"/>
</dbReference>
<keyword evidence="2" id="KW-0560">Oxidoreductase</keyword>
<evidence type="ECO:0000313" key="4">
    <source>
        <dbReference type="Proteomes" id="UP001108029"/>
    </source>
</evidence>
<dbReference type="CDD" id="cd05233">
    <property type="entry name" value="SDR_c"/>
    <property type="match status" value="1"/>
</dbReference>
<dbReference type="EMBL" id="JAJSBI010000024">
    <property type="protein sequence ID" value="MCD9878939.1"/>
    <property type="molecule type" value="Genomic_DNA"/>
</dbReference>
<dbReference type="SUPFAM" id="SSF51735">
    <property type="entry name" value="NAD(P)-binding Rossmann-fold domains"/>
    <property type="match status" value="1"/>
</dbReference>
<organism evidence="3 4">
    <name type="scientific">Streptomyces guryensis</name>
    <dbReference type="NCBI Taxonomy" id="2886947"/>
    <lineage>
        <taxon>Bacteria</taxon>
        <taxon>Bacillati</taxon>
        <taxon>Actinomycetota</taxon>
        <taxon>Actinomycetes</taxon>
        <taxon>Kitasatosporales</taxon>
        <taxon>Streptomycetaceae</taxon>
        <taxon>Streptomyces</taxon>
    </lineage>
</organism>
<reference evidence="3" key="1">
    <citation type="submission" date="2021-12" db="EMBL/GenBank/DDBJ databases">
        <authorList>
            <person name="Lee J.-H."/>
            <person name="Kim S.-B."/>
        </authorList>
    </citation>
    <scope>NUCLEOTIDE SEQUENCE</scope>
    <source>
        <strain evidence="3">NR30</strain>
    </source>
</reference>
<dbReference type="PRINTS" id="PR00081">
    <property type="entry name" value="GDHRDH"/>
</dbReference>
<dbReference type="RefSeq" id="WP_232653138.1">
    <property type="nucleotide sequence ID" value="NZ_JAJSBI010000024.1"/>
</dbReference>
<dbReference type="PANTHER" id="PTHR43477">
    <property type="entry name" value="DIHYDROANTICAPSIN 7-DEHYDROGENASE"/>
    <property type="match status" value="1"/>
</dbReference>
<dbReference type="Proteomes" id="UP001108029">
    <property type="component" value="Unassembled WGS sequence"/>
</dbReference>
<evidence type="ECO:0000313" key="3">
    <source>
        <dbReference type="EMBL" id="MCD9878939.1"/>
    </source>
</evidence>
<sequence length="235" mass="24132">MEGTHVVVIGGTSGIGLAIARGALREGAQVTIGARGAVRLSKTAAELGPAASTGILDVTDESSVRNFFENKEGIDYLALCPGTQPMGSIYDIKADDVLRCLSTKLVGQLLCVRHAAPRMNRHGAIVLLAGSSGFRPVMGMSVSGAANAGVAAAGRTLALELAPIRVNVLVPGMIATPGSFHVPHHGRSALHDSAACLTPLGRIGSPEDVATEVLHLFRSPYTTGLVHFVDGGALL</sequence>
<dbReference type="InterPro" id="IPR051122">
    <property type="entry name" value="SDR_DHRS6-like"/>
</dbReference>
<dbReference type="PANTHER" id="PTHR43477:SF1">
    <property type="entry name" value="DIHYDROANTICAPSIN 7-DEHYDROGENASE"/>
    <property type="match status" value="1"/>
</dbReference>
<gene>
    <name evidence="3" type="ORF">LJ657_36110</name>
</gene>
<dbReference type="AlphaFoldDB" id="A0A9Q3ZA36"/>
<evidence type="ECO:0000256" key="1">
    <source>
        <dbReference type="ARBA" id="ARBA00006484"/>
    </source>
</evidence>
<keyword evidence="4" id="KW-1185">Reference proteome</keyword>
<comment type="similarity">
    <text evidence="1">Belongs to the short-chain dehydrogenases/reductases (SDR) family.</text>
</comment>
<dbReference type="Pfam" id="PF13561">
    <property type="entry name" value="adh_short_C2"/>
    <property type="match status" value="1"/>
</dbReference>
<dbReference type="InterPro" id="IPR036291">
    <property type="entry name" value="NAD(P)-bd_dom_sf"/>
</dbReference>
<protein>
    <submittedName>
        <fullName evidence="3">SDR family oxidoreductase</fullName>
    </submittedName>
</protein>
<comment type="caution">
    <text evidence="3">The sequence shown here is derived from an EMBL/GenBank/DDBJ whole genome shotgun (WGS) entry which is preliminary data.</text>
</comment>
<name>A0A9Q3ZA36_9ACTN</name>
<evidence type="ECO:0000256" key="2">
    <source>
        <dbReference type="ARBA" id="ARBA00023002"/>
    </source>
</evidence>